<protein>
    <recommendedName>
        <fullName evidence="4">Lipoprotein</fullName>
    </recommendedName>
</protein>
<dbReference type="AlphaFoldDB" id="A0A1I0FR54"/>
<evidence type="ECO:0000256" key="1">
    <source>
        <dbReference type="SAM" id="MobiDB-lite"/>
    </source>
</evidence>
<evidence type="ECO:0000313" key="2">
    <source>
        <dbReference type="EMBL" id="SET60090.1"/>
    </source>
</evidence>
<dbReference type="PROSITE" id="PS51257">
    <property type="entry name" value="PROKAR_LIPOPROTEIN"/>
    <property type="match status" value="1"/>
</dbReference>
<reference evidence="3" key="1">
    <citation type="submission" date="2016-10" db="EMBL/GenBank/DDBJ databases">
        <authorList>
            <person name="Varghese N."/>
            <person name="Submissions S."/>
        </authorList>
    </citation>
    <scope>NUCLEOTIDE SEQUENCE [LARGE SCALE GENOMIC DNA]</scope>
    <source>
        <strain evidence="3">Nm71</strain>
    </source>
</reference>
<evidence type="ECO:0008006" key="4">
    <source>
        <dbReference type="Google" id="ProtNLM"/>
    </source>
</evidence>
<sequence>MKYSLFSGVLIAMFLVACNEKPGQYPPSLYKEREGMLSDEELESSKQKAAEKKSLTQAESQSAYNDTTSEAAADTKDSWGVISEEISKESDSSDDVESSPSEVDNDENDSWGVISEEISK</sequence>
<evidence type="ECO:0000313" key="3">
    <source>
        <dbReference type="Proteomes" id="UP000199345"/>
    </source>
</evidence>
<dbReference type="Proteomes" id="UP000199345">
    <property type="component" value="Unassembled WGS sequence"/>
</dbReference>
<proteinExistence type="predicted"/>
<feature type="compositionally biased region" description="Acidic residues" evidence="1">
    <location>
        <begin position="92"/>
        <end position="109"/>
    </location>
</feature>
<feature type="compositionally biased region" description="Basic and acidic residues" evidence="1">
    <location>
        <begin position="43"/>
        <end position="54"/>
    </location>
</feature>
<dbReference type="EMBL" id="FOIA01000042">
    <property type="protein sequence ID" value="SET60090.1"/>
    <property type="molecule type" value="Genomic_DNA"/>
</dbReference>
<gene>
    <name evidence="2" type="ORF">SAMN05216326_1422</name>
</gene>
<dbReference type="OrthoDB" id="8566490at2"/>
<keyword evidence="3" id="KW-1185">Reference proteome</keyword>
<name>A0A1I0FR54_9PROT</name>
<dbReference type="RefSeq" id="WP_090661534.1">
    <property type="nucleotide sequence ID" value="NZ_FOIA01000042.1"/>
</dbReference>
<feature type="compositionally biased region" description="Polar residues" evidence="1">
    <location>
        <begin position="56"/>
        <end position="70"/>
    </location>
</feature>
<organism evidence="2 3">
    <name type="scientific">Nitrosomonas marina</name>
    <dbReference type="NCBI Taxonomy" id="917"/>
    <lineage>
        <taxon>Bacteria</taxon>
        <taxon>Pseudomonadati</taxon>
        <taxon>Pseudomonadota</taxon>
        <taxon>Betaproteobacteria</taxon>
        <taxon>Nitrosomonadales</taxon>
        <taxon>Nitrosomonadaceae</taxon>
        <taxon>Nitrosomonas</taxon>
    </lineage>
</organism>
<feature type="region of interest" description="Disordered" evidence="1">
    <location>
        <begin position="22"/>
        <end position="120"/>
    </location>
</feature>
<accession>A0A1I0FR54</accession>